<dbReference type="PANTHER" id="PTHR44809">
    <property type="match status" value="1"/>
</dbReference>
<sequence length="732" mass="79639">MNLRRFLSELKKRNVVRVAGVYTVTAWGVFQVAKTVFETLEFPKWLSASSLLVLALGLPMAILASWAFEVGPDGTIRRAAPAAPDDTARKLGWMDWGALAVIAVAVAVFVASAFGLARSLGGEAPGLGGAAAKSVAVLPFASFAGGADSEYFADGLTEEVTNSLAQVPDLKVAGRTSAFYFKGKNEDVRDIGRKLNVAHVVEGSVRRSGQRLRVTCQLVSVRDGYHLWSETYDRTMDDAFAIQSEIADGVADALKAELKAEGGERDRRARRNPEAYALEVVAKGQVRRMGKAQIQSAQAIYRQLIDMEPDNAEAHAGYAFATAYLVQNHLEGDFLPAVRQAEAEIDKALKLDPKSSSAYIARGLLSVIRFIRESDQEAERTAEASYRRAVELDPRNPEALSLYGDFMAGRDPKLAIPYLRRALDIDPLDRIANNALAGALVAIDRPAEAEQRYRANIELFPDYVDSKEQLGDLMVEIGRLDEAVAWYRLAAQPQTDPAASIALANAYYNLGMPAEAETAVEPWKAHPVVGRVVTALKLLVAGDFQGLMALSRAELAKPQADPLWRAGVQIAGAQLGEYEAAREQFLITSPELFEPRPQVSARLANEITGAAYVIARTGDQGQAQRILQATLEATAPKPGLRQPTARRIARVKAYAMLGDNERAIAELRAAIDAGYRQLVDIDGFMRLDAYPMVAPLRADPRFKALIARIEADNARMRQKLLTTGAPTQVVAP</sequence>
<keyword evidence="3" id="KW-1185">Reference proteome</keyword>
<comment type="caution">
    <text evidence="2">The sequence shown here is derived from an EMBL/GenBank/DDBJ whole genome shotgun (WGS) entry which is preliminary data.</text>
</comment>
<feature type="transmembrane region" description="Helical" evidence="1">
    <location>
        <begin position="45"/>
        <end position="68"/>
    </location>
</feature>
<gene>
    <name evidence="2" type="ORF">ABID41_003364</name>
</gene>
<dbReference type="Gene3D" id="1.25.40.10">
    <property type="entry name" value="Tetratricopeptide repeat domain"/>
    <property type="match status" value="3"/>
</dbReference>
<dbReference type="Pfam" id="PF13432">
    <property type="entry name" value="TPR_16"/>
    <property type="match status" value="2"/>
</dbReference>
<dbReference type="RefSeq" id="WP_354298195.1">
    <property type="nucleotide sequence ID" value="NZ_JBEPLU010000003.1"/>
</dbReference>
<dbReference type="EMBL" id="JBEPLU010000003">
    <property type="protein sequence ID" value="MET3528225.1"/>
    <property type="molecule type" value="Genomic_DNA"/>
</dbReference>
<feature type="transmembrane region" description="Helical" evidence="1">
    <location>
        <begin position="96"/>
        <end position="117"/>
    </location>
</feature>
<dbReference type="InterPro" id="IPR011990">
    <property type="entry name" value="TPR-like_helical_dom_sf"/>
</dbReference>
<dbReference type="Gene3D" id="3.40.50.10070">
    <property type="entry name" value="TolB, N-terminal domain"/>
    <property type="match status" value="1"/>
</dbReference>
<dbReference type="SUPFAM" id="SSF81901">
    <property type="entry name" value="HCP-like"/>
    <property type="match status" value="1"/>
</dbReference>
<name>A0ABV2EMF4_9CAUL</name>
<reference evidence="2 3" key="1">
    <citation type="submission" date="2024-06" db="EMBL/GenBank/DDBJ databases">
        <title>Genomic Encyclopedia of Type Strains, Phase IV (KMG-IV): sequencing the most valuable type-strain genomes for metagenomic binning, comparative biology and taxonomic classification.</title>
        <authorList>
            <person name="Goeker M."/>
        </authorList>
    </citation>
    <scope>NUCLEOTIDE SEQUENCE [LARGE SCALE GENOMIC DNA]</scope>
    <source>
        <strain evidence="2 3">DSM 17809</strain>
    </source>
</reference>
<evidence type="ECO:0000256" key="1">
    <source>
        <dbReference type="SAM" id="Phobius"/>
    </source>
</evidence>
<accession>A0ABV2EMF4</accession>
<organism evidence="2 3">
    <name type="scientific">Phenylobacterium koreense</name>
    <dbReference type="NCBI Taxonomy" id="266125"/>
    <lineage>
        <taxon>Bacteria</taxon>
        <taxon>Pseudomonadati</taxon>
        <taxon>Pseudomonadota</taxon>
        <taxon>Alphaproteobacteria</taxon>
        <taxon>Caulobacterales</taxon>
        <taxon>Caulobacteraceae</taxon>
        <taxon>Phenylobacterium</taxon>
    </lineage>
</organism>
<proteinExistence type="predicted"/>
<keyword evidence="1" id="KW-0812">Transmembrane</keyword>
<evidence type="ECO:0000313" key="3">
    <source>
        <dbReference type="Proteomes" id="UP001549110"/>
    </source>
</evidence>
<dbReference type="InterPro" id="IPR052943">
    <property type="entry name" value="TMTC_O-mannosyl-trnsfr"/>
</dbReference>
<dbReference type="Proteomes" id="UP001549110">
    <property type="component" value="Unassembled WGS sequence"/>
</dbReference>
<protein>
    <submittedName>
        <fullName evidence="2">TolB-like protein/Tfp pilus assembly protein PilF</fullName>
    </submittedName>
</protein>
<keyword evidence="1" id="KW-0472">Membrane</keyword>
<feature type="transmembrane region" description="Helical" evidence="1">
    <location>
        <begin position="14"/>
        <end position="33"/>
    </location>
</feature>
<keyword evidence="1" id="KW-1133">Transmembrane helix</keyword>
<dbReference type="PANTHER" id="PTHR44809:SF1">
    <property type="entry name" value="PROTEIN O-MANNOSYL-TRANSFERASE TMTC1"/>
    <property type="match status" value="1"/>
</dbReference>
<evidence type="ECO:0000313" key="2">
    <source>
        <dbReference type="EMBL" id="MET3528225.1"/>
    </source>
</evidence>